<dbReference type="SMART" id="SM00347">
    <property type="entry name" value="HTH_MARR"/>
    <property type="match status" value="1"/>
</dbReference>
<evidence type="ECO:0000313" key="3">
    <source>
        <dbReference type="Proteomes" id="UP000472320"/>
    </source>
</evidence>
<dbReference type="EMBL" id="WNKX01000005">
    <property type="protein sequence ID" value="MTW10594.1"/>
    <property type="molecule type" value="Genomic_DNA"/>
</dbReference>
<organism evidence="2 3">
    <name type="scientific">Massilia eburnea</name>
    <dbReference type="NCBI Taxonomy" id="1776165"/>
    <lineage>
        <taxon>Bacteria</taxon>
        <taxon>Pseudomonadati</taxon>
        <taxon>Pseudomonadota</taxon>
        <taxon>Betaproteobacteria</taxon>
        <taxon>Burkholderiales</taxon>
        <taxon>Oxalobacteraceae</taxon>
        <taxon>Telluria group</taxon>
        <taxon>Massilia</taxon>
    </lineage>
</organism>
<dbReference type="RefSeq" id="WP_155453539.1">
    <property type="nucleotide sequence ID" value="NZ_WNKX01000005.1"/>
</dbReference>
<dbReference type="GO" id="GO:0003700">
    <property type="term" value="F:DNA-binding transcription factor activity"/>
    <property type="evidence" value="ECO:0007669"/>
    <property type="project" value="InterPro"/>
</dbReference>
<dbReference type="PANTHER" id="PTHR33164">
    <property type="entry name" value="TRANSCRIPTIONAL REGULATOR, MARR FAMILY"/>
    <property type="match status" value="1"/>
</dbReference>
<protein>
    <submittedName>
        <fullName evidence="2">MarR family transcriptional regulator</fullName>
    </submittedName>
</protein>
<accession>A0A6L6QEW4</accession>
<comment type="caution">
    <text evidence="2">The sequence shown here is derived from an EMBL/GenBank/DDBJ whole genome shotgun (WGS) entry which is preliminary data.</text>
</comment>
<dbReference type="PANTHER" id="PTHR33164:SF105">
    <property type="entry name" value="TRANSCRIPTIONAL REPRESSOR PROTEIN-RELATED"/>
    <property type="match status" value="1"/>
</dbReference>
<feature type="domain" description="HTH marR-type" evidence="1">
    <location>
        <begin position="8"/>
        <end position="140"/>
    </location>
</feature>
<dbReference type="InterPro" id="IPR000835">
    <property type="entry name" value="HTH_MarR-typ"/>
</dbReference>
<dbReference type="InterPro" id="IPR036388">
    <property type="entry name" value="WH-like_DNA-bd_sf"/>
</dbReference>
<evidence type="ECO:0000313" key="2">
    <source>
        <dbReference type="EMBL" id="MTW10594.1"/>
    </source>
</evidence>
<dbReference type="InterPro" id="IPR036390">
    <property type="entry name" value="WH_DNA-bd_sf"/>
</dbReference>
<reference evidence="2 3" key="1">
    <citation type="submission" date="2019-11" db="EMBL/GenBank/DDBJ databases">
        <title>Type strains purchased from KCTC, JCM and DSMZ.</title>
        <authorList>
            <person name="Lu H."/>
        </authorList>
    </citation>
    <scope>NUCLEOTIDE SEQUENCE [LARGE SCALE GENOMIC DNA]</scope>
    <source>
        <strain evidence="2 3">JCM 31587</strain>
    </source>
</reference>
<dbReference type="GO" id="GO:0006950">
    <property type="term" value="P:response to stress"/>
    <property type="evidence" value="ECO:0007669"/>
    <property type="project" value="TreeGrafter"/>
</dbReference>
<dbReference type="AlphaFoldDB" id="A0A6L6QEW4"/>
<dbReference type="InterPro" id="IPR039422">
    <property type="entry name" value="MarR/SlyA-like"/>
</dbReference>
<dbReference type="PROSITE" id="PS50995">
    <property type="entry name" value="HTH_MARR_2"/>
    <property type="match status" value="1"/>
</dbReference>
<dbReference type="OrthoDB" id="8964931at2"/>
<gene>
    <name evidence="2" type="ORF">GM658_08245</name>
</gene>
<proteinExistence type="predicted"/>
<sequence>MSKEIKREACNYFALRQATRAVSIIYDRHIEKAGITSTQYSILRAIHNRPGITMQELAETMVMDRTVALRAIQPLNRDGLVQLKPAPDLARKQSLSLTKDGEAKLSEAEAHWRDAQAEFEASFGRDEAAALRKILLSIKSDRT</sequence>
<dbReference type="Pfam" id="PF12802">
    <property type="entry name" value="MarR_2"/>
    <property type="match status" value="1"/>
</dbReference>
<dbReference type="SUPFAM" id="SSF46785">
    <property type="entry name" value="Winged helix' DNA-binding domain"/>
    <property type="match status" value="1"/>
</dbReference>
<dbReference type="Gene3D" id="1.10.10.10">
    <property type="entry name" value="Winged helix-like DNA-binding domain superfamily/Winged helix DNA-binding domain"/>
    <property type="match status" value="1"/>
</dbReference>
<name>A0A6L6QEW4_9BURK</name>
<keyword evidence="3" id="KW-1185">Reference proteome</keyword>
<evidence type="ECO:0000259" key="1">
    <source>
        <dbReference type="PROSITE" id="PS50995"/>
    </source>
</evidence>
<dbReference type="Proteomes" id="UP000472320">
    <property type="component" value="Unassembled WGS sequence"/>
</dbReference>